<protein>
    <submittedName>
        <fullName evidence="1">Uncharacterized protein</fullName>
    </submittedName>
</protein>
<organism evidence="1 2">
    <name type="scientific">Vaccinium darrowii</name>
    <dbReference type="NCBI Taxonomy" id="229202"/>
    <lineage>
        <taxon>Eukaryota</taxon>
        <taxon>Viridiplantae</taxon>
        <taxon>Streptophyta</taxon>
        <taxon>Embryophyta</taxon>
        <taxon>Tracheophyta</taxon>
        <taxon>Spermatophyta</taxon>
        <taxon>Magnoliopsida</taxon>
        <taxon>eudicotyledons</taxon>
        <taxon>Gunneridae</taxon>
        <taxon>Pentapetalae</taxon>
        <taxon>asterids</taxon>
        <taxon>Ericales</taxon>
        <taxon>Ericaceae</taxon>
        <taxon>Vaccinioideae</taxon>
        <taxon>Vaccinieae</taxon>
        <taxon>Vaccinium</taxon>
    </lineage>
</organism>
<name>A0ACB7ZMA2_9ERIC</name>
<reference evidence="1 2" key="1">
    <citation type="journal article" date="2021" name="Hortic Res">
        <title>High-quality reference genome and annotation aids understanding of berry development for evergreen blueberry (Vaccinium darrowii).</title>
        <authorList>
            <person name="Yu J."/>
            <person name="Hulse-Kemp A.M."/>
            <person name="Babiker E."/>
            <person name="Staton M."/>
        </authorList>
    </citation>
    <scope>NUCLEOTIDE SEQUENCE [LARGE SCALE GENOMIC DNA]</scope>
    <source>
        <strain evidence="2">cv. NJ 8807/NJ 8810</strain>
        <tissue evidence="1">Young leaf</tissue>
    </source>
</reference>
<dbReference type="EMBL" id="CM037159">
    <property type="protein sequence ID" value="KAH7866225.1"/>
    <property type="molecule type" value="Genomic_DNA"/>
</dbReference>
<evidence type="ECO:0000313" key="2">
    <source>
        <dbReference type="Proteomes" id="UP000828048"/>
    </source>
</evidence>
<gene>
    <name evidence="1" type="ORF">Vadar_017369</name>
</gene>
<proteinExistence type="predicted"/>
<accession>A0ACB7ZMA2</accession>
<evidence type="ECO:0000313" key="1">
    <source>
        <dbReference type="EMBL" id="KAH7866225.1"/>
    </source>
</evidence>
<sequence>MDLDYVLTIPWDSSACTQELLSDSQTTCCQTLLSLYGVALSQYLKDTSLFKLPDLPTSTSCLSLLQSKLSSLSLPENLTSTCFQPQTYTNSTNICANIQTQEDFAALIGPSSPLDPACRNDVSDLTSCDACVIAGFRTHARLVSIDGNPSRTKGCFHYTVRYAAGVVNEWGPKSSGYSYVHPWAADEITE</sequence>
<keyword evidence="2" id="KW-1185">Reference proteome</keyword>
<dbReference type="Proteomes" id="UP000828048">
    <property type="component" value="Chromosome 9"/>
</dbReference>
<comment type="caution">
    <text evidence="1">The sequence shown here is derived from an EMBL/GenBank/DDBJ whole genome shotgun (WGS) entry which is preliminary data.</text>
</comment>